<dbReference type="CDD" id="cd00727">
    <property type="entry name" value="malate_synt_A"/>
    <property type="match status" value="1"/>
</dbReference>
<keyword evidence="3 8" id="KW-0329">Glyoxylate bypass</keyword>
<reference evidence="12 13" key="1">
    <citation type="submission" date="2017-07" db="EMBL/GenBank/DDBJ databases">
        <title>Draft Genome Sequences of Select Purple Nonsulfur Bacteria.</title>
        <authorList>
            <person name="Lasarre B."/>
            <person name="Mckinlay J.B."/>
        </authorList>
    </citation>
    <scope>NUCLEOTIDE SEQUENCE [LARGE SCALE GENOMIC DNA]</scope>
    <source>
        <strain evidence="12 13">DSM 5909</strain>
    </source>
</reference>
<comment type="similarity">
    <text evidence="1 8">Belongs to the malate synthase family.</text>
</comment>
<evidence type="ECO:0000313" key="12">
    <source>
        <dbReference type="EMBL" id="RAI37944.1"/>
    </source>
</evidence>
<dbReference type="Pfam" id="PF20659">
    <property type="entry name" value="MS_C"/>
    <property type="match status" value="1"/>
</dbReference>
<dbReference type="Gene3D" id="3.20.20.360">
    <property type="entry name" value="Malate synthase, domain 3"/>
    <property type="match status" value="1"/>
</dbReference>
<gene>
    <name evidence="12" type="ORF">CH341_28745</name>
</gene>
<dbReference type="InterPro" id="IPR044856">
    <property type="entry name" value="Malate_synth_C_sf"/>
</dbReference>
<evidence type="ECO:0000259" key="10">
    <source>
        <dbReference type="Pfam" id="PF20656"/>
    </source>
</evidence>
<dbReference type="PIRSF" id="PIRSF001363">
    <property type="entry name" value="Malate_synth"/>
    <property type="match status" value="1"/>
</dbReference>
<keyword evidence="13" id="KW-1185">Reference proteome</keyword>
<dbReference type="GO" id="GO:0004474">
    <property type="term" value="F:malate synthase activity"/>
    <property type="evidence" value="ECO:0007669"/>
    <property type="project" value="UniProtKB-EC"/>
</dbReference>
<evidence type="ECO:0000259" key="9">
    <source>
        <dbReference type="Pfam" id="PF01274"/>
    </source>
</evidence>
<keyword evidence="4 8" id="KW-0816">Tricarboxylic acid cycle</keyword>
<dbReference type="SUPFAM" id="SSF51645">
    <property type="entry name" value="Malate synthase G"/>
    <property type="match status" value="1"/>
</dbReference>
<dbReference type="InterPro" id="IPR019830">
    <property type="entry name" value="Malate_synthase_CS"/>
</dbReference>
<evidence type="ECO:0000256" key="8">
    <source>
        <dbReference type="RuleBase" id="RU000555"/>
    </source>
</evidence>
<proteinExistence type="inferred from homology"/>
<dbReference type="InterPro" id="IPR048356">
    <property type="entry name" value="MS_N"/>
</dbReference>
<feature type="domain" description="Malate synthase TIM barrel" evidence="9">
    <location>
        <begin position="175"/>
        <end position="419"/>
    </location>
</feature>
<dbReference type="EC" id="2.3.3.9" evidence="2 8"/>
<evidence type="ECO:0000256" key="7">
    <source>
        <dbReference type="PIRSR" id="PIRSR001363-1"/>
    </source>
</evidence>
<dbReference type="Gene3D" id="1.20.1220.12">
    <property type="entry name" value="Malate synthase, domain III"/>
    <property type="match status" value="1"/>
</dbReference>
<accession>A0A327KIM5</accession>
<dbReference type="InterPro" id="IPR006252">
    <property type="entry name" value="Malate_synthA"/>
</dbReference>
<evidence type="ECO:0000256" key="2">
    <source>
        <dbReference type="ARBA" id="ARBA00012636"/>
    </source>
</evidence>
<sequence>MRPSEKKPRAERPRARAGAVPGVVIKGRMGPRYPEILSPGALAFLAELHRRFDGRRRELLAARAERQARFDAGELPDFLAETAEIRSGDWTVAPIPADLQNRRVEITGPVDRKMIVNALNSGATHFMADFEDANSPTWSNNIEGQLNLRDRWDGKIDFTDETSGKHYAIGDNPAVLIIRPRGWHLMEEHLTVDGEPISGSLFDFGLYFFHNAKALLAKGSGPYFYIPKLESHLEARLWNDVFVFAQEKLGVPHGSIKATVLIETLPAGFEMDEILYELRDHAAGLNAGRWDYIFSFIKKLAKRPDYVLPDRGQVVMGKAFLGAYALLLIKTCHRRRAFAMGGMAAQIPIKGNPEANEAAFAKVRADKEREVRDGHDGTWVAHPDLVPVAKEVFDRLMPEQNQVDRQRDDVEVAQADLLRLHEGSKTEEGFRLNIRVGVQYVEAWLRGRGAVPIYNLMEDAATAEISRAQIWQWLQYGAELENGVKVTPEFFEQALGEEMERVKGELGAEAYDAGRFPEAIDLFRRLSLADAFEDFLTVPAYKLIA</sequence>
<dbReference type="InterPro" id="IPR011076">
    <property type="entry name" value="Malate_synth_sf"/>
</dbReference>
<evidence type="ECO:0000259" key="11">
    <source>
        <dbReference type="Pfam" id="PF20659"/>
    </source>
</evidence>
<dbReference type="InterPro" id="IPR048355">
    <property type="entry name" value="MS_C"/>
</dbReference>
<dbReference type="AlphaFoldDB" id="A0A327KIM5"/>
<dbReference type="GO" id="GO:0006099">
    <property type="term" value="P:tricarboxylic acid cycle"/>
    <property type="evidence" value="ECO:0007669"/>
    <property type="project" value="UniProtKB-KW"/>
</dbReference>
<evidence type="ECO:0000256" key="5">
    <source>
        <dbReference type="ARBA" id="ARBA00022679"/>
    </source>
</evidence>
<dbReference type="InterPro" id="IPR001465">
    <property type="entry name" value="Malate_synthase_TIM"/>
</dbReference>
<comment type="caution">
    <text evidence="12">The sequence shown here is derived from an EMBL/GenBank/DDBJ whole genome shotgun (WGS) entry which is preliminary data.</text>
</comment>
<dbReference type="FunFam" id="3.20.20.360:FF:000001">
    <property type="entry name" value="Malate synthase"/>
    <property type="match status" value="1"/>
</dbReference>
<dbReference type="PANTHER" id="PTHR42902">
    <property type="entry name" value="MALATE SYNTHASE"/>
    <property type="match status" value="1"/>
</dbReference>
<dbReference type="Pfam" id="PF20656">
    <property type="entry name" value="MS_N"/>
    <property type="match status" value="1"/>
</dbReference>
<evidence type="ECO:0000256" key="1">
    <source>
        <dbReference type="ARBA" id="ARBA00006394"/>
    </source>
</evidence>
<feature type="active site" description="Proton acceptor" evidence="7">
    <location>
        <position position="179"/>
    </location>
</feature>
<dbReference type="Proteomes" id="UP000249130">
    <property type="component" value="Unassembled WGS sequence"/>
</dbReference>
<dbReference type="NCBIfam" id="TIGR01344">
    <property type="entry name" value="malate_syn_A"/>
    <property type="match status" value="1"/>
</dbReference>
<comment type="pathway">
    <text evidence="8">Carbohydrate metabolism; glyoxylate cycle; (S)-malate from isocitrate: step 2/2.</text>
</comment>
<dbReference type="Pfam" id="PF01274">
    <property type="entry name" value="MS_TIM-barrel"/>
    <property type="match status" value="1"/>
</dbReference>
<feature type="active site" description="Proton donor" evidence="7">
    <location>
        <position position="459"/>
    </location>
</feature>
<protein>
    <recommendedName>
        <fullName evidence="2 8">Malate synthase</fullName>
        <ecNumber evidence="2 8">2.3.3.9</ecNumber>
    </recommendedName>
</protein>
<dbReference type="GO" id="GO:0005737">
    <property type="term" value="C:cytoplasm"/>
    <property type="evidence" value="ECO:0007669"/>
    <property type="project" value="TreeGrafter"/>
</dbReference>
<dbReference type="FunFam" id="1.20.1220.12:FF:000001">
    <property type="entry name" value="Malate synthase"/>
    <property type="match status" value="1"/>
</dbReference>
<evidence type="ECO:0000256" key="4">
    <source>
        <dbReference type="ARBA" id="ARBA00022532"/>
    </source>
</evidence>
<dbReference type="GO" id="GO:0006097">
    <property type="term" value="P:glyoxylate cycle"/>
    <property type="evidence" value="ECO:0007669"/>
    <property type="project" value="UniProtKB-UniPathway"/>
</dbReference>
<dbReference type="UniPathway" id="UPA00703">
    <property type="reaction ID" value="UER00720"/>
</dbReference>
<dbReference type="OrthoDB" id="9768429at2"/>
<dbReference type="EMBL" id="NPEX01000399">
    <property type="protein sequence ID" value="RAI37944.1"/>
    <property type="molecule type" value="Genomic_DNA"/>
</dbReference>
<dbReference type="PROSITE" id="PS00510">
    <property type="entry name" value="MALATE_SYNTHASE"/>
    <property type="match status" value="1"/>
</dbReference>
<dbReference type="PANTHER" id="PTHR42902:SF1">
    <property type="entry name" value="MALATE SYNTHASE 1-RELATED"/>
    <property type="match status" value="1"/>
</dbReference>
<evidence type="ECO:0000256" key="6">
    <source>
        <dbReference type="ARBA" id="ARBA00047918"/>
    </source>
</evidence>
<evidence type="ECO:0000313" key="13">
    <source>
        <dbReference type="Proteomes" id="UP000249130"/>
    </source>
</evidence>
<evidence type="ECO:0000256" key="3">
    <source>
        <dbReference type="ARBA" id="ARBA00022435"/>
    </source>
</evidence>
<name>A0A327KIM5_9BRAD</name>
<dbReference type="InterPro" id="IPR046363">
    <property type="entry name" value="MS_N_TIM-barrel_dom"/>
</dbReference>
<comment type="catalytic activity">
    <reaction evidence="6 8">
        <text>glyoxylate + acetyl-CoA + H2O = (S)-malate + CoA + H(+)</text>
        <dbReference type="Rhea" id="RHEA:18181"/>
        <dbReference type="ChEBI" id="CHEBI:15377"/>
        <dbReference type="ChEBI" id="CHEBI:15378"/>
        <dbReference type="ChEBI" id="CHEBI:15589"/>
        <dbReference type="ChEBI" id="CHEBI:36655"/>
        <dbReference type="ChEBI" id="CHEBI:57287"/>
        <dbReference type="ChEBI" id="CHEBI:57288"/>
        <dbReference type="EC" id="2.3.3.9"/>
    </reaction>
</comment>
<keyword evidence="5 8" id="KW-0808">Transferase</keyword>
<feature type="domain" description="Malate synthase C-terminal" evidence="11">
    <location>
        <begin position="425"/>
        <end position="544"/>
    </location>
</feature>
<feature type="domain" description="Malate synthase N-terminal" evidence="10">
    <location>
        <begin position="23"/>
        <end position="84"/>
    </location>
</feature>
<organism evidence="12 13">
    <name type="scientific">Rhodoplanes roseus</name>
    <dbReference type="NCBI Taxonomy" id="29409"/>
    <lineage>
        <taxon>Bacteria</taxon>
        <taxon>Pseudomonadati</taxon>
        <taxon>Pseudomonadota</taxon>
        <taxon>Alphaproteobacteria</taxon>
        <taxon>Hyphomicrobiales</taxon>
        <taxon>Nitrobacteraceae</taxon>
        <taxon>Rhodoplanes</taxon>
    </lineage>
</organism>